<proteinExistence type="predicted"/>
<evidence type="ECO:0000313" key="1">
    <source>
        <dbReference type="EMBL" id="OSS51136.1"/>
    </source>
</evidence>
<dbReference type="EMBL" id="KZ107841">
    <property type="protein sequence ID" value="OSS51136.1"/>
    <property type="molecule type" value="Genomic_DNA"/>
</dbReference>
<reference evidence="1 2" key="1">
    <citation type="journal article" date="2017" name="Genome Announc.">
        <title>Genome sequence of the saprophytic ascomycete Epicoccum nigrum ICMP 19927 strain isolated from New Zealand.</title>
        <authorList>
            <person name="Fokin M."/>
            <person name="Fleetwood D."/>
            <person name="Weir B.S."/>
            <person name="Villas-Boas S.G."/>
        </authorList>
    </citation>
    <scope>NUCLEOTIDE SEQUENCE [LARGE SCALE GENOMIC DNA]</scope>
    <source>
        <strain evidence="1 2">ICMP 19927</strain>
    </source>
</reference>
<dbReference type="AlphaFoldDB" id="A0A1Y2M4T7"/>
<protein>
    <recommendedName>
        <fullName evidence="3">F-box domain-containing protein</fullName>
    </recommendedName>
</protein>
<accession>A0A1Y2M4T7</accession>
<name>A0A1Y2M4T7_EPING</name>
<dbReference type="Proteomes" id="UP000193240">
    <property type="component" value="Unassembled WGS sequence"/>
</dbReference>
<dbReference type="SUPFAM" id="SSF52047">
    <property type="entry name" value="RNI-like"/>
    <property type="match status" value="1"/>
</dbReference>
<evidence type="ECO:0000313" key="2">
    <source>
        <dbReference type="Proteomes" id="UP000193240"/>
    </source>
</evidence>
<dbReference type="InParanoid" id="A0A1Y2M4T7"/>
<keyword evidence="2" id="KW-1185">Reference proteome</keyword>
<sequence length="433" mass="49454">MPSEVLRQILLAIDGEFSKTLWSVCLTCKQLRAIVEEYCEPKYNVRGTIIKDPFALMERILAQPSLRFNIRAARIEFNYDTKHTEEVGTLITSLGLEPLRIALINDWIYESLRDGEGLVWLAALLPRLEIIEVSSTTPNSRGYWPRLITLLDDAATGNRLSSHGFRHLYSLTLRYPPWFCGNYHSRFYNCLDGGVLQLPKLKRLVLNNVMFRQEGSPSVFEGKSSVEELHIPELQEYLKYHEYSVEWGIFKGLKILHLHIIDQFLGDKKDCDDSPQYVSDLQSQAHSLEDLRIFSNEQYCTSNGALVKMSPFCLYQPSLKHFQKLKSLALADMALVGVSTDGPTHWHQSFKETLDHLADMFPSTSEVLTHLVWDGPSGFAASVPPGQQMSHSWENVWKASPKDRFPNLKTVMVQKYGLTSVADGGKVIWRRKM</sequence>
<gene>
    <name evidence="1" type="ORF">B5807_04563</name>
</gene>
<organism evidence="1 2">
    <name type="scientific">Epicoccum nigrum</name>
    <name type="common">Soil fungus</name>
    <name type="synonym">Epicoccum purpurascens</name>
    <dbReference type="NCBI Taxonomy" id="105696"/>
    <lineage>
        <taxon>Eukaryota</taxon>
        <taxon>Fungi</taxon>
        <taxon>Dikarya</taxon>
        <taxon>Ascomycota</taxon>
        <taxon>Pezizomycotina</taxon>
        <taxon>Dothideomycetes</taxon>
        <taxon>Pleosporomycetidae</taxon>
        <taxon>Pleosporales</taxon>
        <taxon>Pleosporineae</taxon>
        <taxon>Didymellaceae</taxon>
        <taxon>Epicoccum</taxon>
    </lineage>
</organism>
<evidence type="ECO:0008006" key="3">
    <source>
        <dbReference type="Google" id="ProtNLM"/>
    </source>
</evidence>